<dbReference type="Gene3D" id="3.30.70.100">
    <property type="match status" value="1"/>
</dbReference>
<dbReference type="KEGG" id="sulj:SJPD1_2730"/>
<evidence type="ECO:0000313" key="3">
    <source>
        <dbReference type="EMBL" id="ATB70819.1"/>
    </source>
</evidence>
<protein>
    <recommendedName>
        <fullName evidence="1">ABM domain-containing protein</fullName>
    </recommendedName>
</protein>
<dbReference type="InterPro" id="IPR011008">
    <property type="entry name" value="Dimeric_a/b-barrel"/>
</dbReference>
<evidence type="ECO:0000313" key="4">
    <source>
        <dbReference type="Proteomes" id="UP000196005"/>
    </source>
</evidence>
<accession>A0A1Y0HR04</accession>
<dbReference type="PANTHER" id="PTHR33336:SF3">
    <property type="entry name" value="ABM DOMAIN-CONTAINING PROTEIN"/>
    <property type="match status" value="1"/>
</dbReference>
<evidence type="ECO:0000259" key="1">
    <source>
        <dbReference type="PROSITE" id="PS51725"/>
    </source>
</evidence>
<dbReference type="EMBL" id="CP023275">
    <property type="protein sequence ID" value="ATB70819.1"/>
    <property type="molecule type" value="Genomic_DNA"/>
</dbReference>
<dbReference type="PROSITE" id="PS51725">
    <property type="entry name" value="ABM"/>
    <property type="match status" value="1"/>
</dbReference>
<dbReference type="Proteomes" id="UP000217349">
    <property type="component" value="Chromosome"/>
</dbReference>
<dbReference type="GO" id="GO:0005829">
    <property type="term" value="C:cytosol"/>
    <property type="evidence" value="ECO:0007669"/>
    <property type="project" value="TreeGrafter"/>
</dbReference>
<evidence type="ECO:0000313" key="2">
    <source>
        <dbReference type="EMBL" id="ARU49966.1"/>
    </source>
</evidence>
<dbReference type="SUPFAM" id="SSF54909">
    <property type="entry name" value="Dimeric alpha+beta barrel"/>
    <property type="match status" value="1"/>
</dbReference>
<organism evidence="2 4">
    <name type="scientific">Sulfurospirillum diekertiae</name>
    <dbReference type="NCBI Taxonomy" id="1854492"/>
    <lineage>
        <taxon>Bacteria</taxon>
        <taxon>Pseudomonadati</taxon>
        <taxon>Campylobacterota</taxon>
        <taxon>Epsilonproteobacteria</taxon>
        <taxon>Campylobacterales</taxon>
        <taxon>Sulfurospirillaceae</taxon>
        <taxon>Sulfurospirillum</taxon>
    </lineage>
</organism>
<dbReference type="GO" id="GO:0016491">
    <property type="term" value="F:oxidoreductase activity"/>
    <property type="evidence" value="ECO:0007669"/>
    <property type="project" value="TreeGrafter"/>
</dbReference>
<feature type="domain" description="ABM" evidence="1">
    <location>
        <begin position="3"/>
        <end position="96"/>
    </location>
</feature>
<evidence type="ECO:0000313" key="5">
    <source>
        <dbReference type="Proteomes" id="UP000217349"/>
    </source>
</evidence>
<gene>
    <name evidence="2" type="ORF">Sdiek1_2823</name>
    <name evidence="3" type="ORF">SJPD1_2730</name>
</gene>
<dbReference type="KEGG" id="suls:Sdiek1_2823"/>
<dbReference type="RefSeq" id="WP_087439638.1">
    <property type="nucleotide sequence ID" value="NZ_CP021416.1"/>
</dbReference>
<reference evidence="4" key="1">
    <citation type="submission" date="2017-05" db="EMBL/GenBank/DDBJ databases">
        <title>Dechlorination kinetics govern the competition between two new strains of the genus Sulfurospirillum.</title>
        <authorList>
            <person name="Buttet G.F."/>
            <person name="Murray A.M."/>
            <person name="Goris T."/>
            <person name="Burion M."/>
            <person name="Lin B."/>
            <person name="Rolle M."/>
            <person name="Maillard J."/>
        </authorList>
    </citation>
    <scope>NUCLEOTIDE SEQUENCE [LARGE SCALE GENOMIC DNA]</scope>
    <source>
        <strain evidence="4">SL2-1</strain>
    </source>
</reference>
<name>A0A1Y0HR04_9BACT</name>
<keyword evidence="4" id="KW-1185">Reference proteome</keyword>
<dbReference type="AlphaFoldDB" id="A0A1Y0HR04"/>
<dbReference type="InterPro" id="IPR007138">
    <property type="entry name" value="ABM_dom"/>
</dbReference>
<reference evidence="2" key="4">
    <citation type="journal article" date="2018" name="FEMS Microbiol. Ecol.">
        <title>Coexistence of two distinct Sulfurospirillum populations respiring tetrachloroethene-genomic and kinetic considerations. .</title>
        <authorList>
            <person name="Buttet G.F."/>
            <person name="Murray A.M."/>
            <person name="Goris T."/>
            <person name="Burion M."/>
            <person name="Jin B."/>
            <person name="Rolle M."/>
            <person name="Holliger C."/>
            <person name="Maillard J."/>
        </authorList>
    </citation>
    <scope>NUCLEOTIDE SEQUENCE</scope>
    <source>
        <strain evidence="2">SL2-1</strain>
    </source>
</reference>
<dbReference type="PANTHER" id="PTHR33336">
    <property type="entry name" value="QUINOL MONOOXYGENASE YGIN-RELATED"/>
    <property type="match status" value="1"/>
</dbReference>
<sequence>MKKIVLIATLVLKDSREGVLEALTTLHKATHQDDKGCLQYDVHQDIEKENTYVFIETWGSEALLAAHMEKEHYKVYKAFMGDKLKSITLQKLEKIL</sequence>
<reference evidence="3" key="5">
    <citation type="journal article" date="2020" name="MicrobiologyOpen">
        <title>Tetrachloroethene respiration in Sulfurospirillum species is regulated by a two-component system as unraveled by comparative genomics, transcriptomics, and regulator binding studies.</title>
        <authorList>
            <person name="Esken J."/>
            <person name="Goris T."/>
            <person name="Gadkari J."/>
            <person name="Bischler T."/>
            <person name="Forstner K.U."/>
            <person name="Sharma C.M."/>
            <person name="Diekert G."/>
            <person name="Schubert T."/>
        </authorList>
    </citation>
    <scope>NUCLEOTIDE SEQUENCE</scope>
    <source>
        <strain evidence="3">JPD-1</strain>
    </source>
</reference>
<accession>A0A290HZN5</accession>
<reference evidence="3" key="3">
    <citation type="submission" date="2017-09" db="EMBL/GenBank/DDBJ databases">
        <authorList>
            <person name="Goris T."/>
        </authorList>
    </citation>
    <scope>NUCLEOTIDE SEQUENCE</scope>
    <source>
        <strain evidence="3">JPD-1</strain>
    </source>
</reference>
<dbReference type="Proteomes" id="UP000196005">
    <property type="component" value="Chromosome"/>
</dbReference>
<proteinExistence type="predicted"/>
<dbReference type="OrthoDB" id="287932at2"/>
<reference evidence="5" key="2">
    <citation type="submission" date="2017-09" db="EMBL/GenBank/DDBJ databases">
        <title>The complete genome of Sulfurospirillum sp. JPD-1.</title>
        <authorList>
            <person name="Goris T."/>
        </authorList>
    </citation>
    <scope>NUCLEOTIDE SEQUENCE [LARGE SCALE GENOMIC DNA]</scope>
    <source>
        <strain evidence="5">JPD-1</strain>
    </source>
</reference>
<dbReference type="EMBL" id="CP021416">
    <property type="protein sequence ID" value="ARU49966.1"/>
    <property type="molecule type" value="Genomic_DNA"/>
</dbReference>
<dbReference type="InterPro" id="IPR050744">
    <property type="entry name" value="AI-2_Isomerase_LsrG"/>
</dbReference>
<dbReference type="Pfam" id="PF03992">
    <property type="entry name" value="ABM"/>
    <property type="match status" value="1"/>
</dbReference>